<dbReference type="Proteomes" id="UP001365128">
    <property type="component" value="Unassembled WGS sequence"/>
</dbReference>
<comment type="caution">
    <text evidence="3">The sequence shown here is derived from an EMBL/GenBank/DDBJ whole genome shotgun (WGS) entry which is preliminary data.</text>
</comment>
<evidence type="ECO:0000313" key="3">
    <source>
        <dbReference type="EMBL" id="KAK7545561.1"/>
    </source>
</evidence>
<evidence type="ECO:0000256" key="2">
    <source>
        <dbReference type="SAM" id="SignalP"/>
    </source>
</evidence>
<dbReference type="EMBL" id="JBBPDW010000017">
    <property type="protein sequence ID" value="KAK7545561.1"/>
    <property type="molecule type" value="Genomic_DNA"/>
</dbReference>
<sequence length="242" mass="27008">MPRPFSSGMDLLVWIALSINIRPAHSLWILRPCRYSKLPAKQPSFGCSIQPATRLPFIFGTDCNHCFHLTARAPTSHSSLAYACLLAQTAPSSVSFRRSLRVHPQALHSHPRIPSASQPPSRLTSPAERVVRLHRSGPLIPHLHMCPPYHASSHMVPAGCTHTCSHGHTYKDVRAHMWVIRGGVGVGNKWSRNRTPYSLRNALPRARVGWDFGAGQSDSVQLWVRKGLCIRVGWRRTITALF</sequence>
<keyword evidence="2" id="KW-0732">Signal</keyword>
<gene>
    <name evidence="3" type="ORF">IWX46DRAFT_103275</name>
</gene>
<feature type="chain" id="PRO_5047167755" evidence="2">
    <location>
        <begin position="27"/>
        <end position="242"/>
    </location>
</feature>
<accession>A0ABR1MF20</accession>
<feature type="region of interest" description="Disordered" evidence="1">
    <location>
        <begin position="105"/>
        <end position="125"/>
    </location>
</feature>
<protein>
    <submittedName>
        <fullName evidence="3">Uncharacterized protein</fullName>
    </submittedName>
</protein>
<organism evidence="3 4">
    <name type="scientific">Phyllosticta citricarpa</name>
    <dbReference type="NCBI Taxonomy" id="55181"/>
    <lineage>
        <taxon>Eukaryota</taxon>
        <taxon>Fungi</taxon>
        <taxon>Dikarya</taxon>
        <taxon>Ascomycota</taxon>
        <taxon>Pezizomycotina</taxon>
        <taxon>Dothideomycetes</taxon>
        <taxon>Dothideomycetes incertae sedis</taxon>
        <taxon>Botryosphaeriales</taxon>
        <taxon>Phyllostictaceae</taxon>
        <taxon>Phyllosticta</taxon>
    </lineage>
</organism>
<name>A0ABR1MF20_9PEZI</name>
<keyword evidence="4" id="KW-1185">Reference proteome</keyword>
<proteinExistence type="predicted"/>
<reference evidence="3 4" key="1">
    <citation type="submission" date="2024-04" db="EMBL/GenBank/DDBJ databases">
        <title>Phyllosticta paracitricarpa is synonymous to the EU quarantine fungus P. citricarpa based on phylogenomic analyses.</title>
        <authorList>
            <consortium name="Lawrence Berkeley National Laboratory"/>
            <person name="Van Ingen-Buijs V.A."/>
            <person name="Van Westerhoven A.C."/>
            <person name="Haridas S."/>
            <person name="Skiadas P."/>
            <person name="Martin F."/>
            <person name="Groenewald J.Z."/>
            <person name="Crous P.W."/>
            <person name="Seidl M.F."/>
        </authorList>
    </citation>
    <scope>NUCLEOTIDE SEQUENCE [LARGE SCALE GENOMIC DNA]</scope>
    <source>
        <strain evidence="3 4">CBS 122670</strain>
    </source>
</reference>
<evidence type="ECO:0000313" key="4">
    <source>
        <dbReference type="Proteomes" id="UP001365128"/>
    </source>
</evidence>
<feature type="compositionally biased region" description="Polar residues" evidence="1">
    <location>
        <begin position="115"/>
        <end position="124"/>
    </location>
</feature>
<evidence type="ECO:0000256" key="1">
    <source>
        <dbReference type="SAM" id="MobiDB-lite"/>
    </source>
</evidence>
<feature type="signal peptide" evidence="2">
    <location>
        <begin position="1"/>
        <end position="26"/>
    </location>
</feature>